<accession>A0A9Y4NTT8</accession>
<dbReference type="InterPro" id="IPR052986">
    <property type="entry name" value="VLIG_GTPase"/>
</dbReference>
<keyword evidence="1" id="KW-1185">Reference proteome</keyword>
<dbReference type="PANTHER" id="PTHR14819">
    <property type="entry name" value="GTP-BINDING"/>
    <property type="match status" value="1"/>
</dbReference>
<evidence type="ECO:0000313" key="2">
    <source>
        <dbReference type="RefSeq" id="XP_008303431.1"/>
    </source>
</evidence>
<dbReference type="RefSeq" id="XP_008303431.1">
    <property type="nucleotide sequence ID" value="XM_008305209.1"/>
</dbReference>
<organism evidence="1 2">
    <name type="scientific">Stegastes partitus</name>
    <name type="common">bicolor damselfish</name>
    <dbReference type="NCBI Taxonomy" id="144197"/>
    <lineage>
        <taxon>Eukaryota</taxon>
        <taxon>Metazoa</taxon>
        <taxon>Chordata</taxon>
        <taxon>Craniata</taxon>
        <taxon>Vertebrata</taxon>
        <taxon>Euteleostomi</taxon>
        <taxon>Actinopterygii</taxon>
        <taxon>Neopterygii</taxon>
        <taxon>Teleostei</taxon>
        <taxon>Neoteleostei</taxon>
        <taxon>Acanthomorphata</taxon>
        <taxon>Ovalentaria</taxon>
        <taxon>Pomacentridae</taxon>
        <taxon>Stegastes</taxon>
    </lineage>
</organism>
<dbReference type="GeneID" id="103375021"/>
<evidence type="ECO:0000313" key="1">
    <source>
        <dbReference type="Proteomes" id="UP000694891"/>
    </source>
</evidence>
<gene>
    <name evidence="2" type="primary">LOC103375021</name>
</gene>
<protein>
    <submittedName>
        <fullName evidence="2">Interferon-induced very large GTPase 1-like</fullName>
    </submittedName>
</protein>
<reference evidence="2" key="1">
    <citation type="submission" date="2025-08" db="UniProtKB">
        <authorList>
            <consortium name="RefSeq"/>
        </authorList>
    </citation>
    <scope>IDENTIFICATION</scope>
</reference>
<proteinExistence type="predicted"/>
<dbReference type="AlphaFoldDB" id="A0A9Y4NTT8"/>
<dbReference type="PANTHER" id="PTHR14819:SF9">
    <property type="entry name" value="UP-REGULATOR OF CELL PROLIFERATION-LIKE"/>
    <property type="match status" value="1"/>
</dbReference>
<sequence>MRELDRIKENHTKQLEDRVHGLIEECRKRPTQMTDEELDEEFDKIWNETKKELSYPELEIKDIYDNVFHHLRANLLHRGSHANELLSQKNLQDCGVEPYSYTIDGLYKQLKSKVNKFFNGKDHTMAVQEIADSIIDACTQLITEKLERKTDYHDTYIQEILHIIDESLQKNLDVKTEIKLEVSLKQHICGFAARRFQKMHEDFLHVNDPYRCLCRNKDKFCADFKDVFQKRDQCQKKAEEFTYQCLKPAVKDFVNRSLGPDIIAEMLTNQQFSTRMFFQYTVLLDLLSKDDFESYVSYILSYEDYVKKWILHQILEHFTDRSTTFRFEDQHLKSSISSINDAINKAKMGTSVNLKKFVQNICKELGDKLVISQDSLGAFMILNNANQEQFAHSLTKCVNEMGQTLREEFKESDIQTTLGHLHVKPQNVLFTRLIGCGQQCPFCKTPCDAGGKDHTEHWASLHRSTGLGTYRFHLSQKLDTDVCSSLVITDTDFRCYATNNEWHPYKRYKEIFPHWKIAPDVSLEASDYWKYVMAKYNNQFAKEYSAKPADIPPTWKRITRKQAEASLKESFGIK</sequence>
<feature type="non-terminal residue" evidence="2">
    <location>
        <position position="1"/>
    </location>
</feature>
<name>A0A9Y4NTT8_9TELE</name>
<dbReference type="Proteomes" id="UP000694891">
    <property type="component" value="Unplaced"/>
</dbReference>